<evidence type="ECO:0000313" key="2">
    <source>
        <dbReference type="EMBL" id="CAB1421159.1"/>
    </source>
</evidence>
<organism evidence="2 3">
    <name type="scientific">Pleuronectes platessa</name>
    <name type="common">European plaice</name>
    <dbReference type="NCBI Taxonomy" id="8262"/>
    <lineage>
        <taxon>Eukaryota</taxon>
        <taxon>Metazoa</taxon>
        <taxon>Chordata</taxon>
        <taxon>Craniata</taxon>
        <taxon>Vertebrata</taxon>
        <taxon>Euteleostomi</taxon>
        <taxon>Actinopterygii</taxon>
        <taxon>Neopterygii</taxon>
        <taxon>Teleostei</taxon>
        <taxon>Neoteleostei</taxon>
        <taxon>Acanthomorphata</taxon>
        <taxon>Carangaria</taxon>
        <taxon>Pleuronectiformes</taxon>
        <taxon>Pleuronectoidei</taxon>
        <taxon>Pleuronectidae</taxon>
        <taxon>Pleuronectes</taxon>
    </lineage>
</organism>
<evidence type="ECO:0000256" key="1">
    <source>
        <dbReference type="SAM" id="MobiDB-lite"/>
    </source>
</evidence>
<sequence length="108" mass="11417">MEILSACASCVAGLSSATTHPSTQTPIRSPSPVTPHSPFCLKMNIFVIRASCVDLESRLSATVAYGVHPDPSLTSSCNGGTLSPPLSADLMSRRPHYPTALPPKWLRA</sequence>
<reference evidence="2" key="1">
    <citation type="submission" date="2020-03" db="EMBL/GenBank/DDBJ databases">
        <authorList>
            <person name="Weist P."/>
        </authorList>
    </citation>
    <scope>NUCLEOTIDE SEQUENCE</scope>
</reference>
<gene>
    <name evidence="2" type="ORF">PLEPLA_LOCUS9041</name>
</gene>
<feature type="region of interest" description="Disordered" evidence="1">
    <location>
        <begin position="85"/>
        <end position="108"/>
    </location>
</feature>
<comment type="caution">
    <text evidence="2">The sequence shown here is derived from an EMBL/GenBank/DDBJ whole genome shotgun (WGS) entry which is preliminary data.</text>
</comment>
<proteinExistence type="predicted"/>
<dbReference type="Proteomes" id="UP001153269">
    <property type="component" value="Unassembled WGS sequence"/>
</dbReference>
<evidence type="ECO:0000313" key="3">
    <source>
        <dbReference type="Proteomes" id="UP001153269"/>
    </source>
</evidence>
<dbReference type="EMBL" id="CADEAL010000507">
    <property type="protein sequence ID" value="CAB1421159.1"/>
    <property type="molecule type" value="Genomic_DNA"/>
</dbReference>
<protein>
    <submittedName>
        <fullName evidence="2">Uncharacterized protein</fullName>
    </submittedName>
</protein>
<dbReference type="AlphaFoldDB" id="A0A9N7YEC5"/>
<accession>A0A9N7YEC5</accession>
<name>A0A9N7YEC5_PLEPL</name>
<keyword evidence="3" id="KW-1185">Reference proteome</keyword>